<dbReference type="GO" id="GO:0005886">
    <property type="term" value="C:plasma membrane"/>
    <property type="evidence" value="ECO:0007669"/>
    <property type="project" value="UniProtKB-SubCell"/>
</dbReference>
<keyword evidence="6" id="KW-0997">Cell inner membrane</keyword>
<evidence type="ECO:0000256" key="3">
    <source>
        <dbReference type="ARBA" id="ARBA00016947"/>
    </source>
</evidence>
<sequence>MTAGPPRAGFAALAFIALLVAGAGAGLLLEAMRAPQALVAAPDAYLLRVVRFTLWQALLSTVLSVVPAIFVARALARHPAFPGRTLVLRLFALPLALPPLVAALGILALFGRSGLIADLYAALGVGRWPGAYGLAGILVAHTFFNLPLATRFLLQALDTVPADQWRLASQLGMNARARFRFIEWPAIRASLGGVAGIVFMLCVTSFTIVLVLGGGPAATTLEVAIYQALRFDFDPARALVLTALQLALTGFALYLLFRLGADLTAEANPSVSARRFSAPGTGERLANLCLIALAATYVAAPLAAVLVAGLRADLPRLAGEAAVHRAAATSLVLAVCAAVLCLMLTYALVRTRHALAGARAANPASLAERAMDQGASLVLVVPPIVLGAGWFVLLRHFANAFAIAPIMVITVNAVMAIPFALRALRPAHDAAAESHDRLCASLGITGFTRLRLIDWPALRRPLLTAFAFAMALSLGDLGVIALFGSDQVQTLPYLLFARLGSYRTADAAGLALVLAVLCFALMLLVDQRGRTSP</sequence>
<feature type="transmembrane region" description="Helical" evidence="11">
    <location>
        <begin position="55"/>
        <end position="75"/>
    </location>
</feature>
<evidence type="ECO:0000256" key="2">
    <source>
        <dbReference type="ARBA" id="ARBA00011650"/>
    </source>
</evidence>
<feature type="domain" description="ABC transmembrane type-1" evidence="12">
    <location>
        <begin position="327"/>
        <end position="525"/>
    </location>
</feature>
<dbReference type="NCBIfam" id="TIGR01253">
    <property type="entry name" value="thiP"/>
    <property type="match status" value="1"/>
</dbReference>
<gene>
    <name evidence="13" type="primary">thiP</name>
    <name evidence="13" type="ORF">GN330_03995</name>
</gene>
<dbReference type="EMBL" id="WPHG01000001">
    <property type="protein sequence ID" value="MVA96406.1"/>
    <property type="molecule type" value="Genomic_DNA"/>
</dbReference>
<keyword evidence="8" id="KW-0677">Repeat</keyword>
<dbReference type="AlphaFoldDB" id="A0A844Q8I1"/>
<evidence type="ECO:0000256" key="8">
    <source>
        <dbReference type="ARBA" id="ARBA00022737"/>
    </source>
</evidence>
<evidence type="ECO:0000256" key="4">
    <source>
        <dbReference type="ARBA" id="ARBA00022448"/>
    </source>
</evidence>
<protein>
    <recommendedName>
        <fullName evidence="3">Thiamine transport system permease protein ThiP</fullName>
    </recommendedName>
</protein>
<name>A0A844Q8I1_9HYPH</name>
<keyword evidence="9 11" id="KW-1133">Transmembrane helix</keyword>
<dbReference type="PROSITE" id="PS50928">
    <property type="entry name" value="ABC_TM1"/>
    <property type="match status" value="2"/>
</dbReference>
<dbReference type="PANTHER" id="PTHR30183">
    <property type="entry name" value="MOLYBDENUM TRANSPORT SYSTEM PERMEASE PROTEIN MODB"/>
    <property type="match status" value="1"/>
</dbReference>
<feature type="transmembrane region" description="Helical" evidence="11">
    <location>
        <begin position="375"/>
        <end position="394"/>
    </location>
</feature>
<dbReference type="RefSeq" id="WP_156711349.1">
    <property type="nucleotide sequence ID" value="NZ_WPHG01000001.1"/>
</dbReference>
<keyword evidence="14" id="KW-1185">Reference proteome</keyword>
<keyword evidence="10 11" id="KW-0472">Membrane</keyword>
<keyword evidence="7 11" id="KW-0812">Transmembrane</keyword>
<feature type="transmembrane region" description="Helical" evidence="11">
    <location>
        <begin position="238"/>
        <end position="257"/>
    </location>
</feature>
<dbReference type="SUPFAM" id="SSF161098">
    <property type="entry name" value="MetI-like"/>
    <property type="match status" value="2"/>
</dbReference>
<keyword evidence="5" id="KW-1003">Cell membrane</keyword>
<dbReference type="InterPro" id="IPR000515">
    <property type="entry name" value="MetI-like"/>
</dbReference>
<evidence type="ECO:0000256" key="9">
    <source>
        <dbReference type="ARBA" id="ARBA00022989"/>
    </source>
</evidence>
<feature type="transmembrane region" description="Helical" evidence="11">
    <location>
        <begin position="186"/>
        <end position="212"/>
    </location>
</feature>
<feature type="transmembrane region" description="Helical" evidence="11">
    <location>
        <begin position="504"/>
        <end position="525"/>
    </location>
</feature>
<feature type="transmembrane region" description="Helical" evidence="11">
    <location>
        <begin position="400"/>
        <end position="421"/>
    </location>
</feature>
<dbReference type="CDD" id="cd06261">
    <property type="entry name" value="TM_PBP2"/>
    <property type="match status" value="2"/>
</dbReference>
<comment type="subunit">
    <text evidence="2">The complex is composed of two ATP-binding proteins (ThiQ), two transmembrane proteins (ThiP) and a solute-binding protein (ThiB).</text>
</comment>
<evidence type="ECO:0000256" key="1">
    <source>
        <dbReference type="ARBA" id="ARBA00004429"/>
    </source>
</evidence>
<evidence type="ECO:0000256" key="11">
    <source>
        <dbReference type="RuleBase" id="RU363032"/>
    </source>
</evidence>
<evidence type="ECO:0000256" key="7">
    <source>
        <dbReference type="ARBA" id="ARBA00022692"/>
    </source>
</evidence>
<dbReference type="InterPro" id="IPR005947">
    <property type="entry name" value="ThiP_ABC_transpt"/>
</dbReference>
<keyword evidence="4 11" id="KW-0813">Transport</keyword>
<dbReference type="Proteomes" id="UP000463224">
    <property type="component" value="Unassembled WGS sequence"/>
</dbReference>
<evidence type="ECO:0000313" key="14">
    <source>
        <dbReference type="Proteomes" id="UP000463224"/>
    </source>
</evidence>
<comment type="subcellular location">
    <subcellularLocation>
        <location evidence="1">Cell inner membrane</location>
        <topology evidence="1">Multi-pass membrane protein</topology>
    </subcellularLocation>
    <subcellularLocation>
        <location evidence="11">Cell membrane</location>
        <topology evidence="11">Multi-pass membrane protein</topology>
    </subcellularLocation>
</comment>
<evidence type="ECO:0000313" key="13">
    <source>
        <dbReference type="EMBL" id="MVA96406.1"/>
    </source>
</evidence>
<dbReference type="Pfam" id="PF00528">
    <property type="entry name" value="BPD_transp_1"/>
    <property type="match status" value="2"/>
</dbReference>
<evidence type="ECO:0000256" key="10">
    <source>
        <dbReference type="ARBA" id="ARBA00023136"/>
    </source>
</evidence>
<evidence type="ECO:0000259" key="12">
    <source>
        <dbReference type="PROSITE" id="PS50928"/>
    </source>
</evidence>
<organism evidence="13 14">
    <name type="scientific">Nitratireductor arenosus</name>
    <dbReference type="NCBI Taxonomy" id="2682096"/>
    <lineage>
        <taxon>Bacteria</taxon>
        <taxon>Pseudomonadati</taxon>
        <taxon>Pseudomonadota</taxon>
        <taxon>Alphaproteobacteria</taxon>
        <taxon>Hyphomicrobiales</taxon>
        <taxon>Phyllobacteriaceae</taxon>
        <taxon>Nitratireductor</taxon>
    </lineage>
</organism>
<feature type="transmembrane region" description="Helical" evidence="11">
    <location>
        <begin position="462"/>
        <end position="484"/>
    </location>
</feature>
<feature type="transmembrane region" description="Helical" evidence="11">
    <location>
        <begin position="87"/>
        <end position="110"/>
    </location>
</feature>
<dbReference type="GO" id="GO:0022857">
    <property type="term" value="F:transmembrane transporter activity"/>
    <property type="evidence" value="ECO:0007669"/>
    <property type="project" value="InterPro"/>
</dbReference>
<feature type="transmembrane region" description="Helical" evidence="11">
    <location>
        <begin position="285"/>
        <end position="307"/>
    </location>
</feature>
<proteinExistence type="inferred from homology"/>
<dbReference type="PANTHER" id="PTHR30183:SF9">
    <property type="entry name" value="THIAMINE TRANSPORT SYSTEM PERMEASE PROTEIN THIP"/>
    <property type="match status" value="1"/>
</dbReference>
<reference evidence="13 14" key="1">
    <citation type="submission" date="2019-12" db="EMBL/GenBank/DDBJ databases">
        <title>Nitratireductor arenosus sp. nov., Isolated from sea sand, Jeju island, South Korea.</title>
        <authorList>
            <person name="Kim W."/>
        </authorList>
    </citation>
    <scope>NUCLEOTIDE SEQUENCE [LARGE SCALE GENOMIC DNA]</scope>
    <source>
        <strain evidence="13 14">CAU 1489</strain>
    </source>
</reference>
<feature type="transmembrane region" description="Helical" evidence="11">
    <location>
        <begin position="130"/>
        <end position="148"/>
    </location>
</feature>
<dbReference type="GO" id="GO:0015888">
    <property type="term" value="P:thiamine transport"/>
    <property type="evidence" value="ECO:0007669"/>
    <property type="project" value="InterPro"/>
</dbReference>
<dbReference type="Gene3D" id="1.10.3720.10">
    <property type="entry name" value="MetI-like"/>
    <property type="match status" value="2"/>
</dbReference>
<comment type="similarity">
    <text evidence="11">Belongs to the binding-protein-dependent transport system permease family.</text>
</comment>
<dbReference type="InterPro" id="IPR035906">
    <property type="entry name" value="MetI-like_sf"/>
</dbReference>
<feature type="domain" description="ABC transmembrane type-1" evidence="12">
    <location>
        <begin position="50"/>
        <end position="257"/>
    </location>
</feature>
<evidence type="ECO:0000256" key="6">
    <source>
        <dbReference type="ARBA" id="ARBA00022519"/>
    </source>
</evidence>
<comment type="caution">
    <text evidence="13">The sequence shown here is derived from an EMBL/GenBank/DDBJ whole genome shotgun (WGS) entry which is preliminary data.</text>
</comment>
<accession>A0A844Q8I1</accession>
<evidence type="ECO:0000256" key="5">
    <source>
        <dbReference type="ARBA" id="ARBA00022475"/>
    </source>
</evidence>
<feature type="transmembrane region" description="Helical" evidence="11">
    <location>
        <begin position="327"/>
        <end position="349"/>
    </location>
</feature>